<dbReference type="GO" id="GO:0005743">
    <property type="term" value="C:mitochondrial inner membrane"/>
    <property type="evidence" value="ECO:0007669"/>
    <property type="project" value="UniProtKB-SubCell"/>
</dbReference>
<evidence type="ECO:0000256" key="14">
    <source>
        <dbReference type="RuleBase" id="RU366042"/>
    </source>
</evidence>
<comment type="similarity">
    <text evidence="2 14">Belongs to the CorA metal ion transporter (MIT) (TC 1.A.35) family.</text>
</comment>
<dbReference type="EMBL" id="DS480481">
    <property type="protein sequence ID" value="EDO15098.1"/>
    <property type="molecule type" value="Genomic_DNA"/>
</dbReference>
<feature type="transmembrane region" description="Helical" evidence="14">
    <location>
        <begin position="312"/>
        <end position="330"/>
    </location>
</feature>
<evidence type="ECO:0000256" key="3">
    <source>
        <dbReference type="ARBA" id="ARBA00022448"/>
    </source>
</evidence>
<keyword evidence="16" id="KW-1185">Reference proteome</keyword>
<keyword evidence="10" id="KW-0496">Mitochondrion</keyword>
<dbReference type="PANTHER" id="PTHR13890:SF27">
    <property type="entry name" value="MAGNESIUM TRANSPORTER MRS2, MITOCHONDRIAL"/>
    <property type="match status" value="1"/>
</dbReference>
<comment type="function">
    <text evidence="12">High-conductance magnesium-selective channel that mediates the influx of magnesium into the mitochondrial matrix. Essential for the splicing of mRNA group II introns in mitochondria by affecting mitochondrial magnesium concentrations, which are critical for group II intron splicing. It also suppresses a variety of mitochondrial intron mutations and its absence may disturb the assembly of mitochondrial membrane complexes.</text>
</comment>
<dbReference type="GO" id="GO:1901612">
    <property type="term" value="F:cardiolipin binding"/>
    <property type="evidence" value="ECO:0007669"/>
    <property type="project" value="EnsemblFungi"/>
</dbReference>
<dbReference type="AlphaFoldDB" id="A7TRK0"/>
<evidence type="ECO:0000256" key="11">
    <source>
        <dbReference type="ARBA" id="ARBA00023136"/>
    </source>
</evidence>
<dbReference type="Gene3D" id="2.40.128.330">
    <property type="match status" value="1"/>
</dbReference>
<accession>A7TRK0</accession>
<evidence type="ECO:0000256" key="4">
    <source>
        <dbReference type="ARBA" id="ARBA00022692"/>
    </source>
</evidence>
<gene>
    <name evidence="15" type="ORF">Kpol_1071p5</name>
</gene>
<dbReference type="PANTHER" id="PTHR13890">
    <property type="entry name" value="RNA SPLICING PROTEIN MRS2, MITOCHONDRIAL"/>
    <property type="match status" value="1"/>
</dbReference>
<keyword evidence="3 14" id="KW-0813">Transport</keyword>
<dbReference type="HOGENOM" id="CLU_025144_1_0_1"/>
<dbReference type="RefSeq" id="XP_001642956.1">
    <property type="nucleotide sequence ID" value="XM_001642906.1"/>
</dbReference>
<dbReference type="Proteomes" id="UP000000267">
    <property type="component" value="Unassembled WGS sequence"/>
</dbReference>
<keyword evidence="7" id="KW-0809">Transit peptide</keyword>
<organism evidence="16">
    <name type="scientific">Vanderwaltozyma polyspora (strain ATCC 22028 / DSM 70294 / BCRC 21397 / CBS 2163 / NBRC 10782 / NRRL Y-8283 / UCD 57-17)</name>
    <name type="common">Kluyveromyces polysporus</name>
    <dbReference type="NCBI Taxonomy" id="436907"/>
    <lineage>
        <taxon>Eukaryota</taxon>
        <taxon>Fungi</taxon>
        <taxon>Dikarya</taxon>
        <taxon>Ascomycota</taxon>
        <taxon>Saccharomycotina</taxon>
        <taxon>Saccharomycetes</taxon>
        <taxon>Saccharomycetales</taxon>
        <taxon>Saccharomycetaceae</taxon>
        <taxon>Vanderwaltozyma</taxon>
    </lineage>
</organism>
<dbReference type="KEGG" id="vpo:Kpol_1071p5"/>
<protein>
    <recommendedName>
        <fullName evidence="14">Magnesium transporter</fullName>
    </recommendedName>
</protein>
<keyword evidence="8 14" id="KW-1133">Transmembrane helix</keyword>
<keyword evidence="11 14" id="KW-0472">Membrane</keyword>
<evidence type="ECO:0000256" key="1">
    <source>
        <dbReference type="ARBA" id="ARBA00004448"/>
    </source>
</evidence>
<reference evidence="15 16" key="1">
    <citation type="journal article" date="2007" name="Proc. Natl. Acad. Sci. U.S.A.">
        <title>Independent sorting-out of thousands of duplicated gene pairs in two yeast species descended from a whole-genome duplication.</title>
        <authorList>
            <person name="Scannell D.R."/>
            <person name="Frank A.C."/>
            <person name="Conant G.C."/>
            <person name="Byrne K.P."/>
            <person name="Woolfit M."/>
            <person name="Wolfe K.H."/>
        </authorList>
    </citation>
    <scope>NUCLEOTIDE SEQUENCE [LARGE SCALE GENOMIC DNA]</scope>
    <source>
        <strain evidence="16">ATCC 22028 / DSM 70294 / BCRC 21397 / CBS 2163 / NBRC 10782 / NRRL Y-8283 / UCD 57-17</strain>
    </source>
</reference>
<proteinExistence type="inferred from homology"/>
<dbReference type="FunFam" id="1.20.58.340:FF:000005">
    <property type="entry name" value="Inner membrane magnesium transporter MRS2"/>
    <property type="match status" value="1"/>
</dbReference>
<dbReference type="FunCoup" id="A7TRK0">
    <property type="interactions" value="373"/>
</dbReference>
<sequence>MLKILHFKPLSHITQRRLLSVSSVKFQIKNKSLLPPLNSQLLSLKPVTPNDSFVSCTVFNGKGDVIAVSQKFPKWSFLRQYELYPRDLRKIDASSIDIIPTILVKKNCIVINMLYIKALISKDKLYVFDTTNQTAAMKLGVLMYDLESKLSSKNKQSFLNSNISQAYEHKALESVLINIMCALETELKIHSSICGEILTELENEVNRDKLRDLLIKSKNLSLFYQKSLLIREVLDEILENDDDLAGLYLTDKKTEKDDFAELEMLLETYYTQCDEFVQQSGSLLQDIKSTEEIVNIMLDANRNSLMLLELKVTIYTLGITVATLIPAFYGMNLKNFIEESNLGFGGVVFFSFVIAIMVTRTNFRSLRSVTRLSMLNNHSGSLSAKHRKLAKEYTAQEVPTLWSRFKMGFECFLFGKNPGKHLIHTKEKREMVWKWLMEDEKK</sequence>
<evidence type="ECO:0000256" key="12">
    <source>
        <dbReference type="ARBA" id="ARBA00046105"/>
    </source>
</evidence>
<dbReference type="InterPro" id="IPR039204">
    <property type="entry name" value="MRS2-like"/>
</dbReference>
<dbReference type="GO" id="GO:0045016">
    <property type="term" value="P:mitochondrial magnesium ion transmembrane transport"/>
    <property type="evidence" value="ECO:0007669"/>
    <property type="project" value="EnsemblFungi"/>
</dbReference>
<keyword evidence="9 14" id="KW-0406">Ion transport</keyword>
<evidence type="ECO:0000256" key="13">
    <source>
        <dbReference type="ARBA" id="ARBA00046701"/>
    </source>
</evidence>
<dbReference type="Pfam" id="PF22099">
    <property type="entry name" value="MRS2-like"/>
    <property type="match status" value="1"/>
</dbReference>
<dbReference type="GeneID" id="5543151"/>
<evidence type="ECO:0000313" key="16">
    <source>
        <dbReference type="Proteomes" id="UP000000267"/>
    </source>
</evidence>
<dbReference type="InParanoid" id="A7TRK0"/>
<evidence type="ECO:0000256" key="9">
    <source>
        <dbReference type="ARBA" id="ARBA00023065"/>
    </source>
</evidence>
<comment type="subcellular location">
    <subcellularLocation>
        <location evidence="1 14">Mitochondrion inner membrane</location>
        <topology evidence="1 14">Multi-pass membrane protein</topology>
    </subcellularLocation>
</comment>
<keyword evidence="6 14" id="KW-0460">Magnesium</keyword>
<comment type="subunit">
    <text evidence="13">Homopentamer. Forms homooligomers. Interacts with MFM1.</text>
</comment>
<dbReference type="FunFam" id="2.40.128.330:FF:000005">
    <property type="entry name" value="Magnesium transporter MRS2, mitochondrial"/>
    <property type="match status" value="1"/>
</dbReference>
<evidence type="ECO:0000313" key="15">
    <source>
        <dbReference type="EMBL" id="EDO15098.1"/>
    </source>
</evidence>
<dbReference type="eggNOG" id="KOG2662">
    <property type="taxonomic scope" value="Eukaryota"/>
</dbReference>
<evidence type="ECO:0000256" key="8">
    <source>
        <dbReference type="ARBA" id="ARBA00022989"/>
    </source>
</evidence>
<evidence type="ECO:0000256" key="10">
    <source>
        <dbReference type="ARBA" id="ARBA00023128"/>
    </source>
</evidence>
<dbReference type="GO" id="GO:0015095">
    <property type="term" value="F:magnesium ion transmembrane transporter activity"/>
    <property type="evidence" value="ECO:0007669"/>
    <property type="project" value="EnsemblFungi"/>
</dbReference>
<evidence type="ECO:0000256" key="6">
    <source>
        <dbReference type="ARBA" id="ARBA00022842"/>
    </source>
</evidence>
<keyword evidence="5 14" id="KW-0999">Mitochondrion inner membrane</keyword>
<dbReference type="Gene3D" id="1.20.58.340">
    <property type="entry name" value="Magnesium transport protein CorA, transmembrane region"/>
    <property type="match status" value="1"/>
</dbReference>
<evidence type="ECO:0000256" key="2">
    <source>
        <dbReference type="ARBA" id="ARBA00009765"/>
    </source>
</evidence>
<feature type="transmembrane region" description="Helical" evidence="14">
    <location>
        <begin position="342"/>
        <end position="363"/>
    </location>
</feature>
<dbReference type="CDD" id="cd12823">
    <property type="entry name" value="Mrs2_Mfm1p-like"/>
    <property type="match status" value="1"/>
</dbReference>
<name>A7TRK0_VANPO</name>
<dbReference type="PhylomeDB" id="A7TRK0"/>
<evidence type="ECO:0000256" key="5">
    <source>
        <dbReference type="ARBA" id="ARBA00022792"/>
    </source>
</evidence>
<dbReference type="OMA" id="TLLIHMF"/>
<dbReference type="OrthoDB" id="10251508at2759"/>
<keyword evidence="4 14" id="KW-0812">Transmembrane</keyword>
<evidence type="ECO:0000256" key="7">
    <source>
        <dbReference type="ARBA" id="ARBA00022946"/>
    </source>
</evidence>